<organism evidence="1 2">
    <name type="scientific">Sphingobacterium mizutaii</name>
    <dbReference type="NCBI Taxonomy" id="1010"/>
    <lineage>
        <taxon>Bacteria</taxon>
        <taxon>Pseudomonadati</taxon>
        <taxon>Bacteroidota</taxon>
        <taxon>Sphingobacteriia</taxon>
        <taxon>Sphingobacteriales</taxon>
        <taxon>Sphingobacteriaceae</taxon>
        <taxon>Sphingobacterium</taxon>
    </lineage>
</organism>
<evidence type="ECO:0000313" key="2">
    <source>
        <dbReference type="Proteomes" id="UP000215355"/>
    </source>
</evidence>
<proteinExistence type="predicted"/>
<protein>
    <submittedName>
        <fullName evidence="1">Uncharacterized protein</fullName>
    </submittedName>
</protein>
<gene>
    <name evidence="1" type="ORF">SAMEA4412673_02286</name>
</gene>
<dbReference type="AlphaFoldDB" id="A0AAJ4XC04"/>
<dbReference type="Proteomes" id="UP000215355">
    <property type="component" value="Chromosome 1"/>
</dbReference>
<dbReference type="KEGG" id="smiz:4412673_02286"/>
<dbReference type="EMBL" id="LT906468">
    <property type="protein sequence ID" value="SNV51140.1"/>
    <property type="molecule type" value="Genomic_DNA"/>
</dbReference>
<reference evidence="1 2" key="1">
    <citation type="submission" date="2017-06" db="EMBL/GenBank/DDBJ databases">
        <authorList>
            <consortium name="Pathogen Informatics"/>
        </authorList>
    </citation>
    <scope>NUCLEOTIDE SEQUENCE [LARGE SCALE GENOMIC DNA]</scope>
    <source>
        <strain evidence="1 2">NCTC12149</strain>
    </source>
</reference>
<sequence>MKILLTITLILIPFLSFAQNLTLEQFLMLHSMDSNKTINYLKKKAWKISSLTNEKGNIFIVLNHKPETNYEYLANKTVSVSKNQYIRRNEESRIQLFSSSQNVVKSISLEIFNPQIFKKFKSGLKNNKYSIFDHFFLGDKMVQLYKRNSTIIRVLTTKSKNSSFQKINLWKVTVMSEDYYSNYFIE</sequence>
<evidence type="ECO:0000313" key="1">
    <source>
        <dbReference type="EMBL" id="SNV51140.1"/>
    </source>
</evidence>
<accession>A0AAJ4XC04</accession>
<name>A0AAJ4XC04_9SPHI</name>